<sequence>MKKSCLIIFLFFSFLGFSQNEEITTFYDSKGNITKDPLQTRIIQKLTKENDSLWLFRRFRRNNQLAVYWYSKTKDSKNKIGQMVTYDINDSISRILYYNEKGLKNGKFSSWFDNRNKNFEGRYINGKREGLWRRYYYSGELAAKALFKNDSLLSERFYEKNGEEKKINKNCCNSKPEFKGGIKKYRKIVQKFVKGLNYNIKGSITVDYTIGVDGKLRNVRIYDVLPLELKNKIIDFFSKINGWQPGFSGGREVPIQNSFTVYFK</sequence>
<dbReference type="EMBL" id="LGBR01000001">
    <property type="protein sequence ID" value="KOY52464.1"/>
    <property type="molecule type" value="Genomic_DNA"/>
</dbReference>
<evidence type="ECO:0008006" key="6">
    <source>
        <dbReference type="Google" id="ProtNLM"/>
    </source>
</evidence>
<dbReference type="AlphaFoldDB" id="A0A0N0CFX3"/>
<dbReference type="Gene3D" id="3.90.930.1">
    <property type="match status" value="1"/>
</dbReference>
<evidence type="ECO:0000313" key="3">
    <source>
        <dbReference type="EMBL" id="SEE46092.1"/>
    </source>
</evidence>
<dbReference type="Proteomes" id="UP000183071">
    <property type="component" value="Unassembled WGS sequence"/>
</dbReference>
<evidence type="ECO:0000313" key="5">
    <source>
        <dbReference type="Proteomes" id="UP000183071"/>
    </source>
</evidence>
<name>A0A0N0CFX3_9FLAO</name>
<feature type="signal peptide" evidence="1">
    <location>
        <begin position="1"/>
        <end position="18"/>
    </location>
</feature>
<dbReference type="OrthoDB" id="7342920at2"/>
<dbReference type="STRING" id="1300348.I602_2024"/>
<evidence type="ECO:0000313" key="2">
    <source>
        <dbReference type="EMBL" id="KOY52464.1"/>
    </source>
</evidence>
<reference evidence="2 4" key="1">
    <citation type="submission" date="2015-07" db="EMBL/GenBank/DDBJ databases">
        <title>Genome of Polaribacter dokdonenesis DSW-5, isolated from seawater off Dokdo in Korea.</title>
        <authorList>
            <person name="Yoon K."/>
            <person name="Song J.Y."/>
            <person name="Kim J.F."/>
        </authorList>
    </citation>
    <scope>NUCLEOTIDE SEQUENCE [LARGE SCALE GENOMIC DNA]</scope>
    <source>
        <strain evidence="2 4">DSW-5</strain>
    </source>
</reference>
<feature type="chain" id="PRO_5005845699" description="TonB C-terminal domain-containing protein" evidence="1">
    <location>
        <begin position="19"/>
        <end position="264"/>
    </location>
</feature>
<dbReference type="RefSeq" id="WP_053974564.1">
    <property type="nucleotide sequence ID" value="NZ_FNUE01000002.1"/>
</dbReference>
<keyword evidence="1" id="KW-0732">Signal</keyword>
<evidence type="ECO:0000256" key="1">
    <source>
        <dbReference type="SAM" id="SignalP"/>
    </source>
</evidence>
<reference evidence="3 5" key="2">
    <citation type="submission" date="2016-10" db="EMBL/GenBank/DDBJ databases">
        <authorList>
            <person name="Varghese N."/>
            <person name="Submissions S."/>
        </authorList>
    </citation>
    <scope>NUCLEOTIDE SEQUENCE [LARGE SCALE GENOMIC DNA]</scope>
    <source>
        <strain evidence="3 5">DSW-5</strain>
    </source>
</reference>
<organism evidence="2 4">
    <name type="scientific">Polaribacter dokdonensis DSW-5</name>
    <dbReference type="NCBI Taxonomy" id="1300348"/>
    <lineage>
        <taxon>Bacteria</taxon>
        <taxon>Pseudomonadati</taxon>
        <taxon>Bacteroidota</taxon>
        <taxon>Flavobacteriia</taxon>
        <taxon>Flavobacteriales</taxon>
        <taxon>Flavobacteriaceae</taxon>
    </lineage>
</organism>
<dbReference type="Gene3D" id="3.30.1150.10">
    <property type="match status" value="1"/>
</dbReference>
<evidence type="ECO:0000313" key="4">
    <source>
        <dbReference type="Proteomes" id="UP000037716"/>
    </source>
</evidence>
<gene>
    <name evidence="2" type="ORF">I602_2024</name>
    <name evidence="3" type="ORF">SAMN05444353_1795</name>
</gene>
<dbReference type="Proteomes" id="UP000037716">
    <property type="component" value="Unassembled WGS sequence"/>
</dbReference>
<dbReference type="SUPFAM" id="SSF82185">
    <property type="entry name" value="Histone H3 K4-specific methyltransferase SET7/9 N-terminal domain"/>
    <property type="match status" value="1"/>
</dbReference>
<accession>A0A0N0CFX3</accession>
<dbReference type="EMBL" id="FNUE01000002">
    <property type="protein sequence ID" value="SEE46092.1"/>
    <property type="molecule type" value="Genomic_DNA"/>
</dbReference>
<protein>
    <recommendedName>
        <fullName evidence="6">TonB C-terminal domain-containing protein</fullName>
    </recommendedName>
</protein>
<keyword evidence="5" id="KW-1185">Reference proteome</keyword>
<dbReference type="PATRIC" id="fig|1300348.6.peg.2025"/>
<proteinExistence type="predicted"/>
<comment type="caution">
    <text evidence="2">The sequence shown here is derived from an EMBL/GenBank/DDBJ whole genome shotgun (WGS) entry which is preliminary data.</text>
</comment>